<dbReference type="InterPro" id="IPR018247">
    <property type="entry name" value="EF_Hand_1_Ca_BS"/>
</dbReference>
<dbReference type="Gene3D" id="1.10.238.10">
    <property type="entry name" value="EF-hand"/>
    <property type="match status" value="1"/>
</dbReference>
<dbReference type="GO" id="GO:0009166">
    <property type="term" value="P:nucleotide catabolic process"/>
    <property type="evidence" value="ECO:0007669"/>
    <property type="project" value="InterPro"/>
</dbReference>
<dbReference type="AlphaFoldDB" id="A0A7S4BPL4"/>
<dbReference type="PROSITE" id="PS00018">
    <property type="entry name" value="EF_HAND_1"/>
    <property type="match status" value="2"/>
</dbReference>
<name>A0A7S4BPL4_CHRCT</name>
<accession>A0A7S4BPL4</accession>
<reference evidence="4" key="1">
    <citation type="submission" date="2021-01" db="EMBL/GenBank/DDBJ databases">
        <authorList>
            <person name="Corre E."/>
            <person name="Pelletier E."/>
            <person name="Niang G."/>
            <person name="Scheremetjew M."/>
            <person name="Finn R."/>
            <person name="Kale V."/>
            <person name="Holt S."/>
            <person name="Cochrane G."/>
            <person name="Meng A."/>
            <person name="Brown T."/>
            <person name="Cohen L."/>
        </authorList>
    </citation>
    <scope>NUCLEOTIDE SEQUENCE</scope>
    <source>
        <strain evidence="4">CCMP645</strain>
    </source>
</reference>
<dbReference type="PANTHER" id="PTHR11575:SF48">
    <property type="entry name" value="5'-NUCLEOTIDASE"/>
    <property type="match status" value="1"/>
</dbReference>
<dbReference type="Pfam" id="PF13499">
    <property type="entry name" value="EF-hand_7"/>
    <property type="match status" value="1"/>
</dbReference>
<gene>
    <name evidence="4" type="ORF">PCAR00345_LOCUS25339</name>
</gene>
<dbReference type="EMBL" id="HBIZ01039716">
    <property type="protein sequence ID" value="CAE0772727.1"/>
    <property type="molecule type" value="Transcribed_RNA"/>
</dbReference>
<dbReference type="InterPro" id="IPR006179">
    <property type="entry name" value="5_nucleotidase/apyrase"/>
</dbReference>
<dbReference type="GO" id="GO:0005509">
    <property type="term" value="F:calcium ion binding"/>
    <property type="evidence" value="ECO:0007669"/>
    <property type="project" value="InterPro"/>
</dbReference>
<dbReference type="CDD" id="cd00051">
    <property type="entry name" value="EFh"/>
    <property type="match status" value="1"/>
</dbReference>
<dbReference type="Pfam" id="PF02872">
    <property type="entry name" value="5_nucleotid_C"/>
    <property type="match status" value="1"/>
</dbReference>
<dbReference type="InterPro" id="IPR036907">
    <property type="entry name" value="5'-Nucleotdase_C_sf"/>
</dbReference>
<dbReference type="PANTHER" id="PTHR11575">
    <property type="entry name" value="5'-NUCLEOTIDASE-RELATED"/>
    <property type="match status" value="1"/>
</dbReference>
<evidence type="ECO:0000313" key="4">
    <source>
        <dbReference type="EMBL" id="CAE0772727.1"/>
    </source>
</evidence>
<dbReference type="GO" id="GO:0016787">
    <property type="term" value="F:hydrolase activity"/>
    <property type="evidence" value="ECO:0007669"/>
    <property type="project" value="InterPro"/>
</dbReference>
<organism evidence="4">
    <name type="scientific">Chrysotila carterae</name>
    <name type="common">Marine alga</name>
    <name type="synonym">Syracosphaera carterae</name>
    <dbReference type="NCBI Taxonomy" id="13221"/>
    <lineage>
        <taxon>Eukaryota</taxon>
        <taxon>Haptista</taxon>
        <taxon>Haptophyta</taxon>
        <taxon>Prymnesiophyceae</taxon>
        <taxon>Isochrysidales</taxon>
        <taxon>Isochrysidaceae</taxon>
        <taxon>Chrysotila</taxon>
    </lineage>
</organism>
<evidence type="ECO:0000256" key="2">
    <source>
        <dbReference type="ARBA" id="ARBA00022837"/>
    </source>
</evidence>
<sequence length="265" mass="29334">MAVLQALEREVVCSVPVDGPLLTSKGVRHKQTSMGALLTSTIRDCLQADVAMINGGTIKGNRDYNDGELNYLELQQELPFPTKMVVVRMPGNVLQDAISASRAGKPEEEKRGFLQTDDGVAIDEAQAHTVLSVGGRQFNKDAVYNVALPRNLLKGIFDIRPLVDFANAHPEAMANEDAYVPAVNLILMHQAKQIWRRLGDFDEIDLDGNQQLDRDEIATALEKRLGTKPSQILLDNVIRAIDTDHSGTIDRDEYEKREKAPLHSP</sequence>
<dbReference type="SUPFAM" id="SSF47473">
    <property type="entry name" value="EF-hand"/>
    <property type="match status" value="1"/>
</dbReference>
<feature type="domain" description="EF-hand" evidence="3">
    <location>
        <begin position="201"/>
        <end position="227"/>
    </location>
</feature>
<evidence type="ECO:0000256" key="1">
    <source>
        <dbReference type="ARBA" id="ARBA00006654"/>
    </source>
</evidence>
<dbReference type="SUPFAM" id="SSF55816">
    <property type="entry name" value="5'-nucleotidase (syn. UDP-sugar hydrolase), C-terminal domain"/>
    <property type="match status" value="1"/>
</dbReference>
<protein>
    <recommendedName>
        <fullName evidence="3">EF-hand domain-containing protein</fullName>
    </recommendedName>
</protein>
<evidence type="ECO:0000259" key="3">
    <source>
        <dbReference type="PROSITE" id="PS50222"/>
    </source>
</evidence>
<dbReference type="PROSITE" id="PS50222">
    <property type="entry name" value="EF_HAND_2"/>
    <property type="match status" value="1"/>
</dbReference>
<proteinExistence type="inferred from homology"/>
<dbReference type="Gene3D" id="3.90.780.10">
    <property type="entry name" value="5'-Nucleotidase, C-terminal domain"/>
    <property type="match status" value="1"/>
</dbReference>
<dbReference type="InterPro" id="IPR002048">
    <property type="entry name" value="EF_hand_dom"/>
</dbReference>
<dbReference type="InterPro" id="IPR008334">
    <property type="entry name" value="5'-Nucleotdase_C"/>
</dbReference>
<comment type="similarity">
    <text evidence="1">Belongs to the 5'-nucleotidase family.</text>
</comment>
<keyword evidence="2" id="KW-0106">Calcium</keyword>
<dbReference type="InterPro" id="IPR011992">
    <property type="entry name" value="EF-hand-dom_pair"/>
</dbReference>